<evidence type="ECO:0000313" key="2">
    <source>
        <dbReference type="Proteomes" id="UP000248132"/>
    </source>
</evidence>
<dbReference type="EMBL" id="QKMR01000006">
    <property type="protein sequence ID" value="PYG88506.1"/>
    <property type="molecule type" value="Genomic_DNA"/>
</dbReference>
<organism evidence="1 2">
    <name type="scientific">Ruminiclostridium sufflavum DSM 19573</name>
    <dbReference type="NCBI Taxonomy" id="1121337"/>
    <lineage>
        <taxon>Bacteria</taxon>
        <taxon>Bacillati</taxon>
        <taxon>Bacillota</taxon>
        <taxon>Clostridia</taxon>
        <taxon>Eubacteriales</taxon>
        <taxon>Oscillospiraceae</taxon>
        <taxon>Ruminiclostridium</taxon>
    </lineage>
</organism>
<evidence type="ECO:0000313" key="1">
    <source>
        <dbReference type="EMBL" id="PYG88506.1"/>
    </source>
</evidence>
<sequence>MTADKKDFIVTKSKNESVTFTVRMDKTLQAKLDDLSSKSDRSRNELISLCIKYALDNLKFIDD</sequence>
<dbReference type="RefSeq" id="WP_110461402.1">
    <property type="nucleotide sequence ID" value="NZ_QKMR01000006.1"/>
</dbReference>
<protein>
    <recommendedName>
        <fullName evidence="3">Ribbon-helix-helix CopG family protein</fullName>
    </recommendedName>
</protein>
<accession>A0A318XNU7</accession>
<dbReference type="Proteomes" id="UP000248132">
    <property type="component" value="Unassembled WGS sequence"/>
</dbReference>
<keyword evidence="2" id="KW-1185">Reference proteome</keyword>
<evidence type="ECO:0008006" key="3">
    <source>
        <dbReference type="Google" id="ProtNLM"/>
    </source>
</evidence>
<name>A0A318XNU7_9FIRM</name>
<dbReference type="AlphaFoldDB" id="A0A318XNU7"/>
<proteinExistence type="predicted"/>
<reference evidence="1 2" key="1">
    <citation type="submission" date="2018-06" db="EMBL/GenBank/DDBJ databases">
        <title>Genomic Encyclopedia of Type Strains, Phase I: the one thousand microbial genomes (KMG-I) project.</title>
        <authorList>
            <person name="Kyrpides N."/>
        </authorList>
    </citation>
    <scope>NUCLEOTIDE SEQUENCE [LARGE SCALE GENOMIC DNA]</scope>
    <source>
        <strain evidence="1 2">DSM 19573</strain>
    </source>
</reference>
<dbReference type="InterPro" id="IPR010985">
    <property type="entry name" value="Ribbon_hlx_hlx"/>
</dbReference>
<gene>
    <name evidence="1" type="ORF">LY28_01355</name>
</gene>
<dbReference type="SUPFAM" id="SSF47598">
    <property type="entry name" value="Ribbon-helix-helix"/>
    <property type="match status" value="1"/>
</dbReference>
<dbReference type="OrthoDB" id="2627741at2"/>
<dbReference type="GO" id="GO:0006355">
    <property type="term" value="P:regulation of DNA-templated transcription"/>
    <property type="evidence" value="ECO:0007669"/>
    <property type="project" value="InterPro"/>
</dbReference>
<comment type="caution">
    <text evidence="1">The sequence shown here is derived from an EMBL/GenBank/DDBJ whole genome shotgun (WGS) entry which is preliminary data.</text>
</comment>